<accession>A0A8T1FWS5</accession>
<evidence type="ECO:0000313" key="1">
    <source>
        <dbReference type="EMBL" id="KAG2856366.1"/>
    </source>
</evidence>
<dbReference type="EMBL" id="RCML01000323">
    <property type="protein sequence ID" value="KAG2980868.1"/>
    <property type="molecule type" value="Genomic_DNA"/>
</dbReference>
<dbReference type="Proteomes" id="UP000735874">
    <property type="component" value="Unassembled WGS sequence"/>
</dbReference>
<dbReference type="Proteomes" id="UP000697107">
    <property type="component" value="Unassembled WGS sequence"/>
</dbReference>
<organism evidence="4 6">
    <name type="scientific">Phytophthora cactorum</name>
    <dbReference type="NCBI Taxonomy" id="29920"/>
    <lineage>
        <taxon>Eukaryota</taxon>
        <taxon>Sar</taxon>
        <taxon>Stramenopiles</taxon>
        <taxon>Oomycota</taxon>
        <taxon>Peronosporomycetes</taxon>
        <taxon>Peronosporales</taxon>
        <taxon>Peronosporaceae</taxon>
        <taxon>Phytophthora</taxon>
    </lineage>
</organism>
<evidence type="ECO:0000313" key="5">
    <source>
        <dbReference type="EMBL" id="KAG3220247.1"/>
    </source>
</evidence>
<dbReference type="EMBL" id="RCMK01000300">
    <property type="protein sequence ID" value="KAG2937801.1"/>
    <property type="molecule type" value="Genomic_DNA"/>
</dbReference>
<dbReference type="AlphaFoldDB" id="A0A8T1FWS5"/>
<evidence type="ECO:0000313" key="2">
    <source>
        <dbReference type="EMBL" id="KAG2919188.1"/>
    </source>
</evidence>
<proteinExistence type="predicted"/>
<comment type="caution">
    <text evidence="4">The sequence shown here is derived from an EMBL/GenBank/DDBJ whole genome shotgun (WGS) entry which is preliminary data.</text>
</comment>
<reference evidence="4" key="1">
    <citation type="submission" date="2018-10" db="EMBL/GenBank/DDBJ databases">
        <title>Effector identification in a new, highly contiguous assembly of the strawberry crown rot pathogen Phytophthora cactorum.</title>
        <authorList>
            <person name="Armitage A.D."/>
            <person name="Nellist C.F."/>
            <person name="Bates H."/>
            <person name="Vickerstaff R.J."/>
            <person name="Harrison R.J."/>
        </authorList>
    </citation>
    <scope>NUCLEOTIDE SEQUENCE</scope>
    <source>
        <strain evidence="1">15-7</strain>
        <strain evidence="2">4032</strain>
        <strain evidence="3">4040</strain>
        <strain evidence="4">P415</strain>
        <strain evidence="5">P421</strain>
    </source>
</reference>
<dbReference type="EMBL" id="RCMI01000297">
    <property type="protein sequence ID" value="KAG2919188.1"/>
    <property type="molecule type" value="Genomic_DNA"/>
</dbReference>
<dbReference type="Proteomes" id="UP000774804">
    <property type="component" value="Unassembled WGS sequence"/>
</dbReference>
<dbReference type="Proteomes" id="UP000736787">
    <property type="component" value="Unassembled WGS sequence"/>
</dbReference>
<name>A0A8T1FWS5_9STRA</name>
<evidence type="ECO:0000313" key="6">
    <source>
        <dbReference type="Proteomes" id="UP000697107"/>
    </source>
</evidence>
<sequence>MEDHVVIASVETCKPLPGMTKGEVYAAGFIDFYGSR</sequence>
<evidence type="ECO:0000313" key="3">
    <source>
        <dbReference type="EMBL" id="KAG2937801.1"/>
    </source>
</evidence>
<dbReference type="EMBL" id="RCMV01000272">
    <property type="protein sequence ID" value="KAG3220247.1"/>
    <property type="molecule type" value="Genomic_DNA"/>
</dbReference>
<protein>
    <submittedName>
        <fullName evidence="4">Uncharacterized protein</fullName>
    </submittedName>
</protein>
<dbReference type="EMBL" id="RCMG01000337">
    <property type="protein sequence ID" value="KAG2856366.1"/>
    <property type="molecule type" value="Genomic_DNA"/>
</dbReference>
<gene>
    <name evidence="1" type="ORF">PC113_g11635</name>
    <name evidence="2" type="ORF">PC115_g10212</name>
    <name evidence="3" type="ORF">PC117_g11527</name>
    <name evidence="4" type="ORF">PC118_g10925</name>
    <name evidence="5" type="ORF">PC129_g8972</name>
</gene>
<evidence type="ECO:0000313" key="4">
    <source>
        <dbReference type="EMBL" id="KAG2980868.1"/>
    </source>
</evidence>
<dbReference type="Proteomes" id="UP000760860">
    <property type="component" value="Unassembled WGS sequence"/>
</dbReference>